<dbReference type="GO" id="GO:0050661">
    <property type="term" value="F:NADP binding"/>
    <property type="evidence" value="ECO:0007669"/>
    <property type="project" value="InterPro"/>
</dbReference>
<evidence type="ECO:0000256" key="8">
    <source>
        <dbReference type="ARBA" id="ARBA00048873"/>
    </source>
</evidence>
<dbReference type="EMBL" id="BMAO01033493">
    <property type="protein sequence ID" value="GFQ89921.1"/>
    <property type="molecule type" value="Genomic_DNA"/>
</dbReference>
<dbReference type="GO" id="GO:0005739">
    <property type="term" value="C:mitochondrion"/>
    <property type="evidence" value="ECO:0007669"/>
    <property type="project" value="TreeGrafter"/>
</dbReference>
<dbReference type="InterPro" id="IPR024072">
    <property type="entry name" value="DHFR-like_dom_sf"/>
</dbReference>
<comment type="pathway">
    <text evidence="1">Cofactor biosynthesis; tetrahydrofolate biosynthesis; 5,6,7,8-tetrahydrofolate from 7,8-dihydrofolate: step 1/1.</text>
</comment>
<dbReference type="GO" id="GO:0046654">
    <property type="term" value="P:tetrahydrofolate biosynthetic process"/>
    <property type="evidence" value="ECO:0007669"/>
    <property type="project" value="InterPro"/>
</dbReference>
<dbReference type="Pfam" id="PF00186">
    <property type="entry name" value="DHFR_1"/>
    <property type="match status" value="1"/>
</dbReference>
<dbReference type="InterPro" id="IPR012259">
    <property type="entry name" value="DHFR"/>
</dbReference>
<gene>
    <name evidence="11" type="primary">DHFR</name>
    <name evidence="11" type="ORF">TNCT_458751</name>
</gene>
<dbReference type="GO" id="GO:0006730">
    <property type="term" value="P:one-carbon metabolic process"/>
    <property type="evidence" value="ECO:0007669"/>
    <property type="project" value="UniProtKB-KW"/>
</dbReference>
<keyword evidence="5" id="KW-0521">NADP</keyword>
<evidence type="ECO:0000313" key="12">
    <source>
        <dbReference type="Proteomes" id="UP000887116"/>
    </source>
</evidence>
<dbReference type="PROSITE" id="PS51330">
    <property type="entry name" value="DHFR_2"/>
    <property type="match status" value="1"/>
</dbReference>
<dbReference type="OrthoDB" id="4664297at2759"/>
<evidence type="ECO:0000256" key="7">
    <source>
        <dbReference type="ARBA" id="ARBA00025067"/>
    </source>
</evidence>
<keyword evidence="12" id="KW-1185">Reference proteome</keyword>
<dbReference type="InterPro" id="IPR001796">
    <property type="entry name" value="DHFR_dom"/>
</dbReference>
<evidence type="ECO:0000256" key="2">
    <source>
        <dbReference type="ARBA" id="ARBA00009539"/>
    </source>
</evidence>
<comment type="function">
    <text evidence="7">Key enzyme in folate metabolism. Catalyzes an essential reaction for de novo glycine and purine synthesis, and for DNA precursor synthesis.</text>
</comment>
<dbReference type="PANTHER" id="PTHR48069">
    <property type="entry name" value="DIHYDROFOLATE REDUCTASE"/>
    <property type="match status" value="1"/>
</dbReference>
<dbReference type="AlphaFoldDB" id="A0A8X6FVR8"/>
<evidence type="ECO:0000256" key="4">
    <source>
        <dbReference type="ARBA" id="ARBA00022563"/>
    </source>
</evidence>
<evidence type="ECO:0000256" key="5">
    <source>
        <dbReference type="ARBA" id="ARBA00022857"/>
    </source>
</evidence>
<dbReference type="PROSITE" id="PS00075">
    <property type="entry name" value="DHFR_1"/>
    <property type="match status" value="1"/>
</dbReference>
<sequence>MQNSKMALHIIAAACENMGIGQKGQLPWRLKTEMAFFKEKTLTTQCEGKQNAVIMGRKTWFSMPEKYRPLPGRINIVLTTTQLDLKGPDYVTDSFEKAVEWLQSPSMKDKVDKIFVIGGEAVYKIAMDSDYHQIIYLTRIHKNFECDSFFPHVDPEKYSLTEPKDVPEGIQEENGIKYNYEVYIKNQKEE</sequence>
<dbReference type="PRINTS" id="PR00070">
    <property type="entry name" value="DHFR"/>
</dbReference>
<organism evidence="11 12">
    <name type="scientific">Trichonephila clavata</name>
    <name type="common">Joro spider</name>
    <name type="synonym">Nephila clavata</name>
    <dbReference type="NCBI Taxonomy" id="2740835"/>
    <lineage>
        <taxon>Eukaryota</taxon>
        <taxon>Metazoa</taxon>
        <taxon>Ecdysozoa</taxon>
        <taxon>Arthropoda</taxon>
        <taxon>Chelicerata</taxon>
        <taxon>Arachnida</taxon>
        <taxon>Araneae</taxon>
        <taxon>Araneomorphae</taxon>
        <taxon>Entelegynae</taxon>
        <taxon>Araneoidea</taxon>
        <taxon>Nephilidae</taxon>
        <taxon>Trichonephila</taxon>
    </lineage>
</organism>
<dbReference type="FunFam" id="3.40.430.10:FF:000002">
    <property type="entry name" value="Dihydrofolate reductase"/>
    <property type="match status" value="1"/>
</dbReference>
<dbReference type="Gene3D" id="3.40.430.10">
    <property type="entry name" value="Dihydrofolate Reductase, subunit A"/>
    <property type="match status" value="1"/>
</dbReference>
<protein>
    <recommendedName>
        <fullName evidence="3">dihydrofolate reductase</fullName>
        <ecNumber evidence="3">1.5.1.3</ecNumber>
    </recommendedName>
</protein>
<reference evidence="11" key="1">
    <citation type="submission" date="2020-07" db="EMBL/GenBank/DDBJ databases">
        <title>Multicomponent nature underlies the extraordinary mechanical properties of spider dragline silk.</title>
        <authorList>
            <person name="Kono N."/>
            <person name="Nakamura H."/>
            <person name="Mori M."/>
            <person name="Yoshida Y."/>
            <person name="Ohtoshi R."/>
            <person name="Malay A.D."/>
            <person name="Moran D.A.P."/>
            <person name="Tomita M."/>
            <person name="Numata K."/>
            <person name="Arakawa K."/>
        </authorList>
    </citation>
    <scope>NUCLEOTIDE SEQUENCE</scope>
</reference>
<comment type="similarity">
    <text evidence="2 9">Belongs to the dihydrofolate reductase family.</text>
</comment>
<dbReference type="SUPFAM" id="SSF53597">
    <property type="entry name" value="Dihydrofolate reductase-like"/>
    <property type="match status" value="1"/>
</dbReference>
<dbReference type="CDD" id="cd00209">
    <property type="entry name" value="DHFR"/>
    <property type="match status" value="1"/>
</dbReference>
<feature type="domain" description="DHFR" evidence="10">
    <location>
        <begin position="7"/>
        <end position="185"/>
    </location>
</feature>
<dbReference type="PANTHER" id="PTHR48069:SF3">
    <property type="entry name" value="DIHYDROFOLATE REDUCTASE"/>
    <property type="match status" value="1"/>
</dbReference>
<dbReference type="GO" id="GO:0004146">
    <property type="term" value="F:dihydrofolate reductase activity"/>
    <property type="evidence" value="ECO:0007669"/>
    <property type="project" value="UniProtKB-EC"/>
</dbReference>
<evidence type="ECO:0000256" key="1">
    <source>
        <dbReference type="ARBA" id="ARBA00004903"/>
    </source>
</evidence>
<dbReference type="InterPro" id="IPR017925">
    <property type="entry name" value="DHFR_CS"/>
</dbReference>
<dbReference type="GO" id="GO:0046452">
    <property type="term" value="P:dihydrofolate metabolic process"/>
    <property type="evidence" value="ECO:0007669"/>
    <property type="project" value="TreeGrafter"/>
</dbReference>
<keyword evidence="4" id="KW-0554">One-carbon metabolism</keyword>
<evidence type="ECO:0000259" key="10">
    <source>
        <dbReference type="PROSITE" id="PS51330"/>
    </source>
</evidence>
<accession>A0A8X6FVR8</accession>
<evidence type="ECO:0000256" key="3">
    <source>
        <dbReference type="ARBA" id="ARBA00012856"/>
    </source>
</evidence>
<comment type="catalytic activity">
    <reaction evidence="8">
        <text>(6S)-5,6,7,8-tetrahydrofolate + NADP(+) = 7,8-dihydrofolate + NADPH + H(+)</text>
        <dbReference type="Rhea" id="RHEA:15009"/>
        <dbReference type="ChEBI" id="CHEBI:15378"/>
        <dbReference type="ChEBI" id="CHEBI:57451"/>
        <dbReference type="ChEBI" id="CHEBI:57453"/>
        <dbReference type="ChEBI" id="CHEBI:57783"/>
        <dbReference type="ChEBI" id="CHEBI:58349"/>
        <dbReference type="EC" id="1.5.1.3"/>
    </reaction>
</comment>
<evidence type="ECO:0000313" key="11">
    <source>
        <dbReference type="EMBL" id="GFQ89921.1"/>
    </source>
</evidence>
<evidence type="ECO:0000256" key="6">
    <source>
        <dbReference type="ARBA" id="ARBA00023002"/>
    </source>
</evidence>
<evidence type="ECO:0000256" key="9">
    <source>
        <dbReference type="RuleBase" id="RU004474"/>
    </source>
</evidence>
<dbReference type="EC" id="1.5.1.3" evidence="3"/>
<keyword evidence="6" id="KW-0560">Oxidoreductase</keyword>
<name>A0A8X6FVR8_TRICU</name>
<dbReference type="Proteomes" id="UP000887116">
    <property type="component" value="Unassembled WGS sequence"/>
</dbReference>
<proteinExistence type="inferred from homology"/>
<dbReference type="GO" id="GO:0046655">
    <property type="term" value="P:folic acid metabolic process"/>
    <property type="evidence" value="ECO:0007669"/>
    <property type="project" value="TreeGrafter"/>
</dbReference>
<comment type="caution">
    <text evidence="11">The sequence shown here is derived from an EMBL/GenBank/DDBJ whole genome shotgun (WGS) entry which is preliminary data.</text>
</comment>